<dbReference type="eggNOG" id="ENOG502ZWZV">
    <property type="taxonomic scope" value="Bacteria"/>
</dbReference>
<feature type="chain" id="PRO_5003505000" description="DUF4175 domain-containing protein" evidence="1">
    <location>
        <begin position="29"/>
        <end position="144"/>
    </location>
</feature>
<dbReference type="STRING" id="768706.Desor_0535"/>
<reference evidence="2 3" key="2">
    <citation type="journal article" date="2012" name="J. Bacteriol.">
        <title>Complete genome sequences of Desulfosporosinus orientis DSM765T, Desulfosporosinus youngiae DSM17734T, Desulfosporosinus meridiei DSM13257T, and Desulfosporosinus acidiphilus DSM22704T.</title>
        <authorList>
            <person name="Pester M."/>
            <person name="Brambilla E."/>
            <person name="Alazard D."/>
            <person name="Rattei T."/>
            <person name="Weinmaier T."/>
            <person name="Han J."/>
            <person name="Lucas S."/>
            <person name="Lapidus A."/>
            <person name="Cheng J.F."/>
            <person name="Goodwin L."/>
            <person name="Pitluck S."/>
            <person name="Peters L."/>
            <person name="Ovchinnikova G."/>
            <person name="Teshima H."/>
            <person name="Detter J.C."/>
            <person name="Han C.S."/>
            <person name="Tapia R."/>
            <person name="Land M.L."/>
            <person name="Hauser L."/>
            <person name="Kyrpides N.C."/>
            <person name="Ivanova N.N."/>
            <person name="Pagani I."/>
            <person name="Huntmann M."/>
            <person name="Wei C.L."/>
            <person name="Davenport K.W."/>
            <person name="Daligault H."/>
            <person name="Chain P.S."/>
            <person name="Chen A."/>
            <person name="Mavromatis K."/>
            <person name="Markowitz V."/>
            <person name="Szeto E."/>
            <person name="Mikhailova N."/>
            <person name="Pati A."/>
            <person name="Wagner M."/>
            <person name="Woyke T."/>
            <person name="Ollivier B."/>
            <person name="Klenk H.P."/>
            <person name="Spring S."/>
            <person name="Loy A."/>
        </authorList>
    </citation>
    <scope>NUCLEOTIDE SEQUENCE [LARGE SCALE GENOMIC DNA]</scope>
    <source>
        <strain evidence="3">ATCC 19365 / DSM 765 / NCIMB 8382 / VKM B-1628</strain>
    </source>
</reference>
<gene>
    <name evidence="2" type="ordered locus">Desor_0535</name>
</gene>
<evidence type="ECO:0000313" key="3">
    <source>
        <dbReference type="Proteomes" id="UP000006346"/>
    </source>
</evidence>
<dbReference type="KEGG" id="dor:Desor_0535"/>
<protein>
    <recommendedName>
        <fullName evidence="4">DUF4175 domain-containing protein</fullName>
    </recommendedName>
</protein>
<accession>G7WA99</accession>
<sequence length="144" mass="15895">MKNLTKKITTIAGTSILAVGLMALPALADTNQQQRGGWFGQMQEFMQKTFSSEEHQALMNSNEMQNLHNSQGMQEAMQAGDFEKMQELMNSDPALKAQMGQENLDKMNEFMSQYGGSKMNNGNSMTGSQGAMMNGNTMTSKSIY</sequence>
<keyword evidence="1" id="KW-0732">Signal</keyword>
<dbReference type="RefSeq" id="WP_014183062.1">
    <property type="nucleotide sequence ID" value="NC_016584.1"/>
</dbReference>
<evidence type="ECO:0000313" key="2">
    <source>
        <dbReference type="EMBL" id="AET66237.1"/>
    </source>
</evidence>
<reference evidence="3" key="1">
    <citation type="submission" date="2011-11" db="EMBL/GenBank/DDBJ databases">
        <title>Complete sequence of Desulfosporosinus orientis DSM 765.</title>
        <authorList>
            <person name="Lucas S."/>
            <person name="Han J."/>
            <person name="Lapidus A."/>
            <person name="Cheng J.-F."/>
            <person name="Goodwin L."/>
            <person name="Pitluck S."/>
            <person name="Peters L."/>
            <person name="Ovchinnikova G."/>
            <person name="Teshima H."/>
            <person name="Detter J.C."/>
            <person name="Han C."/>
            <person name="Tapia R."/>
            <person name="Land M."/>
            <person name="Hauser L."/>
            <person name="Kyrpides N."/>
            <person name="Ivanova N."/>
            <person name="Pagani I."/>
            <person name="Pester M."/>
            <person name="Spring S."/>
            <person name="Ollivier B."/>
            <person name="Rattei T."/>
            <person name="Klenk H.-P."/>
            <person name="Wagner M."/>
            <person name="Loy A."/>
            <person name="Woyke T."/>
        </authorList>
    </citation>
    <scope>NUCLEOTIDE SEQUENCE [LARGE SCALE GENOMIC DNA]</scope>
    <source>
        <strain evidence="3">ATCC 19365 / DSM 765 / NCIMB 8382 / VKM B-1628</strain>
    </source>
</reference>
<dbReference type="HOGENOM" id="CLU_1765046_0_0_9"/>
<name>G7WA99_DESOD</name>
<organism evidence="2 3">
    <name type="scientific">Desulfosporosinus orientis (strain ATCC 19365 / DSM 765 / NCIMB 8382 / VKM B-1628 / Singapore I)</name>
    <name type="common">Desulfotomaculum orientis</name>
    <dbReference type="NCBI Taxonomy" id="768706"/>
    <lineage>
        <taxon>Bacteria</taxon>
        <taxon>Bacillati</taxon>
        <taxon>Bacillota</taxon>
        <taxon>Clostridia</taxon>
        <taxon>Eubacteriales</taxon>
        <taxon>Desulfitobacteriaceae</taxon>
        <taxon>Desulfosporosinus</taxon>
    </lineage>
</organism>
<dbReference type="Proteomes" id="UP000006346">
    <property type="component" value="Chromosome"/>
</dbReference>
<dbReference type="AlphaFoldDB" id="G7WA99"/>
<keyword evidence="3" id="KW-1185">Reference proteome</keyword>
<evidence type="ECO:0000256" key="1">
    <source>
        <dbReference type="SAM" id="SignalP"/>
    </source>
</evidence>
<proteinExistence type="predicted"/>
<dbReference type="EMBL" id="CP003108">
    <property type="protein sequence ID" value="AET66237.1"/>
    <property type="molecule type" value="Genomic_DNA"/>
</dbReference>
<dbReference type="OrthoDB" id="1798789at2"/>
<dbReference type="PATRIC" id="fig|768706.3.peg.507"/>
<evidence type="ECO:0008006" key="4">
    <source>
        <dbReference type="Google" id="ProtNLM"/>
    </source>
</evidence>
<feature type="signal peptide" evidence="1">
    <location>
        <begin position="1"/>
        <end position="28"/>
    </location>
</feature>